<accession>A0A517DSQ8</accession>
<name>A0A517DSQ8_9FIRM</name>
<keyword evidence="3" id="KW-1185">Reference proteome</keyword>
<dbReference type="RefSeq" id="WP_144349948.1">
    <property type="nucleotide sequence ID" value="NZ_CP036259.1"/>
</dbReference>
<organism evidence="2 3">
    <name type="scientific">Sporomusa termitida</name>
    <dbReference type="NCBI Taxonomy" id="2377"/>
    <lineage>
        <taxon>Bacteria</taxon>
        <taxon>Bacillati</taxon>
        <taxon>Bacillota</taxon>
        <taxon>Negativicutes</taxon>
        <taxon>Selenomonadales</taxon>
        <taxon>Sporomusaceae</taxon>
        <taxon>Sporomusa</taxon>
    </lineage>
</organism>
<evidence type="ECO:0000256" key="1">
    <source>
        <dbReference type="SAM" id="Phobius"/>
    </source>
</evidence>
<dbReference type="EMBL" id="CP036259">
    <property type="protein sequence ID" value="QDR80326.1"/>
    <property type="molecule type" value="Genomic_DNA"/>
</dbReference>
<gene>
    <name evidence="2" type="ORF">SPTER_16490</name>
</gene>
<protein>
    <submittedName>
        <fullName evidence="2">Uncharacterized protein</fullName>
    </submittedName>
</protein>
<feature type="transmembrane region" description="Helical" evidence="1">
    <location>
        <begin position="12"/>
        <end position="34"/>
    </location>
</feature>
<dbReference type="Proteomes" id="UP000320776">
    <property type="component" value="Chromosome"/>
</dbReference>
<proteinExistence type="predicted"/>
<dbReference type="KEGG" id="sted:SPTER_16490"/>
<reference evidence="2 3" key="1">
    <citation type="submission" date="2019-02" db="EMBL/GenBank/DDBJ databases">
        <title>Closed genome of Sporomusa termitida DSM 4440.</title>
        <authorList>
            <person name="Poehlein A."/>
            <person name="Daniel R."/>
        </authorList>
    </citation>
    <scope>NUCLEOTIDE SEQUENCE [LARGE SCALE GENOMIC DNA]</scope>
    <source>
        <strain evidence="2 3">DSM 4440</strain>
    </source>
</reference>
<keyword evidence="1" id="KW-1133">Transmembrane helix</keyword>
<dbReference type="AlphaFoldDB" id="A0A517DSQ8"/>
<keyword evidence="1" id="KW-0472">Membrane</keyword>
<dbReference type="OrthoDB" id="1680482at2"/>
<sequence length="184" mass="19746">MKRYWTGRQGLTLAELVAGLTIFLILLAAIGPLLSTASQAWRTGRSQAELQQTARLALERLSHSIRYAQTVTVADNGGSLVLKDGDGSSLIFSVSPDTRALCMTMGDGTPQPLAGDGLSKRAGRVVVIANPGQQPRFTVEAVTLRANNGQALYMVKRVAIMITVQDRETGLQYTLRSAVMAQNS</sequence>
<keyword evidence="1" id="KW-0812">Transmembrane</keyword>
<evidence type="ECO:0000313" key="3">
    <source>
        <dbReference type="Proteomes" id="UP000320776"/>
    </source>
</evidence>
<evidence type="ECO:0000313" key="2">
    <source>
        <dbReference type="EMBL" id="QDR80326.1"/>
    </source>
</evidence>